<proteinExistence type="predicted"/>
<dbReference type="Proteomes" id="UP000218209">
    <property type="component" value="Unassembled WGS sequence"/>
</dbReference>
<protein>
    <submittedName>
        <fullName evidence="1">Uncharacterized protein</fullName>
    </submittedName>
</protein>
<keyword evidence="2" id="KW-1185">Reference proteome</keyword>
<accession>A0A1X6NTM8</accession>
<dbReference type="EMBL" id="KV919095">
    <property type="protein sequence ID" value="OSX71961.1"/>
    <property type="molecule type" value="Genomic_DNA"/>
</dbReference>
<evidence type="ECO:0000313" key="2">
    <source>
        <dbReference type="Proteomes" id="UP000218209"/>
    </source>
</evidence>
<sequence>MKNGRQVIRDYNVMVFNRQVAHSSRLRGVELYRDFQYQGITYGVWIFDYGWFRNEGDGGWINWAFSGSFDRDGGYVKFRSRK</sequence>
<organism evidence="1 2">
    <name type="scientific">Porphyra umbilicalis</name>
    <name type="common">Purple laver</name>
    <name type="synonym">Red alga</name>
    <dbReference type="NCBI Taxonomy" id="2786"/>
    <lineage>
        <taxon>Eukaryota</taxon>
        <taxon>Rhodophyta</taxon>
        <taxon>Bangiophyceae</taxon>
        <taxon>Bangiales</taxon>
        <taxon>Bangiaceae</taxon>
        <taxon>Porphyra</taxon>
    </lineage>
</organism>
<evidence type="ECO:0000313" key="1">
    <source>
        <dbReference type="EMBL" id="OSX71961.1"/>
    </source>
</evidence>
<reference evidence="1 2" key="1">
    <citation type="submission" date="2017-03" db="EMBL/GenBank/DDBJ databases">
        <title>WGS assembly of Porphyra umbilicalis.</title>
        <authorList>
            <person name="Brawley S.H."/>
            <person name="Blouin N.A."/>
            <person name="Ficko-Blean E."/>
            <person name="Wheeler G.L."/>
            <person name="Lohr M."/>
            <person name="Goodson H.V."/>
            <person name="Jenkins J.W."/>
            <person name="Blaby-Haas C.E."/>
            <person name="Helliwell K.E."/>
            <person name="Chan C."/>
            <person name="Marriage T."/>
            <person name="Bhattacharya D."/>
            <person name="Klein A.S."/>
            <person name="Badis Y."/>
            <person name="Brodie J."/>
            <person name="Cao Y."/>
            <person name="Collen J."/>
            <person name="Dittami S.M."/>
            <person name="Gachon C.M."/>
            <person name="Green B.R."/>
            <person name="Karpowicz S."/>
            <person name="Kim J.W."/>
            <person name="Kudahl U."/>
            <person name="Lin S."/>
            <person name="Michel G."/>
            <person name="Mittag M."/>
            <person name="Olson B.J."/>
            <person name="Pangilinan J."/>
            <person name="Peng Y."/>
            <person name="Qiu H."/>
            <person name="Shu S."/>
            <person name="Singer J.T."/>
            <person name="Smith A.G."/>
            <person name="Sprecher B.N."/>
            <person name="Wagner V."/>
            <person name="Wang W."/>
            <person name="Wang Z.-Y."/>
            <person name="Yan J."/>
            <person name="Yarish C."/>
            <person name="Zoeuner-Riek S."/>
            <person name="Zhuang Y."/>
            <person name="Zou Y."/>
            <person name="Lindquist E.A."/>
            <person name="Grimwood J."/>
            <person name="Barry K."/>
            <person name="Rokhsar D.S."/>
            <person name="Schmutz J."/>
            <person name="Stiller J.W."/>
            <person name="Grossman A.R."/>
            <person name="Prochnik S.E."/>
        </authorList>
    </citation>
    <scope>NUCLEOTIDE SEQUENCE [LARGE SCALE GENOMIC DNA]</scope>
    <source>
        <strain evidence="1">4086291</strain>
    </source>
</reference>
<dbReference type="AlphaFoldDB" id="A0A1X6NTM8"/>
<gene>
    <name evidence="1" type="ORF">BU14_0485s0001</name>
</gene>
<dbReference type="OrthoDB" id="1934598at2759"/>
<name>A0A1X6NTM8_PORUM</name>